<evidence type="ECO:0000313" key="3">
    <source>
        <dbReference type="Proteomes" id="UP000051820"/>
    </source>
</evidence>
<protein>
    <submittedName>
        <fullName evidence="2">Integral membrane protein</fullName>
    </submittedName>
</protein>
<dbReference type="PANTHER" id="PTHR40078">
    <property type="entry name" value="INTEGRAL MEMBRANE PROTEIN-RELATED"/>
    <property type="match status" value="1"/>
</dbReference>
<sequence>MLKKLGILGVIKHYACLIFGIALMGASVALAKIALLGTSPISSVPNVLSEVSNLTIGQWTIIFNFLLVVLEWIVLRHNFTFLNVVQLLPSMLFGALIDWFVKLFSFIKLPNYGVQIGLTLLSIVLLATGVFFEVNSRTIMMAGEGISFAFAYVLRIAFSRMKVRSDITMVIGAVIIGLLFSHQLIGVREGTVLSALLSGRIVGFIELHMPRLTHWVRDDQDNTPNQPAMADR</sequence>
<feature type="transmembrane region" description="Helical" evidence="1">
    <location>
        <begin position="56"/>
        <end position="75"/>
    </location>
</feature>
<keyword evidence="3" id="KW-1185">Reference proteome</keyword>
<dbReference type="PANTHER" id="PTHR40078:SF1">
    <property type="entry name" value="INTEGRAL MEMBRANE PROTEIN"/>
    <property type="match status" value="1"/>
</dbReference>
<feature type="transmembrane region" description="Helical" evidence="1">
    <location>
        <begin position="167"/>
        <end position="185"/>
    </location>
</feature>
<keyword evidence="1" id="KW-1133">Transmembrane helix</keyword>
<evidence type="ECO:0000256" key="1">
    <source>
        <dbReference type="SAM" id="Phobius"/>
    </source>
</evidence>
<name>A0A0R1W7P0_9LACO</name>
<keyword evidence="1" id="KW-0472">Membrane</keyword>
<dbReference type="eggNOG" id="COG2364">
    <property type="taxonomic scope" value="Bacteria"/>
</dbReference>
<proteinExistence type="predicted"/>
<reference evidence="2 3" key="1">
    <citation type="journal article" date="2015" name="Genome Announc.">
        <title>Expanding the biotechnology potential of lactobacilli through comparative genomics of 213 strains and associated genera.</title>
        <authorList>
            <person name="Sun Z."/>
            <person name="Harris H.M."/>
            <person name="McCann A."/>
            <person name="Guo C."/>
            <person name="Argimon S."/>
            <person name="Zhang W."/>
            <person name="Yang X."/>
            <person name="Jeffery I.B."/>
            <person name="Cooney J.C."/>
            <person name="Kagawa T.F."/>
            <person name="Liu W."/>
            <person name="Song Y."/>
            <person name="Salvetti E."/>
            <person name="Wrobel A."/>
            <person name="Rasinkangas P."/>
            <person name="Parkhill J."/>
            <person name="Rea M.C."/>
            <person name="O'Sullivan O."/>
            <person name="Ritari J."/>
            <person name="Douillard F.P."/>
            <person name="Paul Ross R."/>
            <person name="Yang R."/>
            <person name="Briner A.E."/>
            <person name="Felis G.E."/>
            <person name="de Vos W.M."/>
            <person name="Barrangou R."/>
            <person name="Klaenhammer T.R."/>
            <person name="Caufield P.W."/>
            <person name="Cui Y."/>
            <person name="Zhang H."/>
            <person name="O'Toole P.W."/>
        </authorList>
    </citation>
    <scope>NUCLEOTIDE SEQUENCE [LARGE SCALE GENOMIC DNA]</scope>
    <source>
        <strain evidence="2 3">DSM 5007</strain>
    </source>
</reference>
<feature type="transmembrane region" description="Helical" evidence="1">
    <location>
        <begin position="81"/>
        <end position="101"/>
    </location>
</feature>
<dbReference type="OrthoDB" id="87655at2"/>
<dbReference type="RefSeq" id="WP_010622702.1">
    <property type="nucleotide sequence ID" value="NZ_AZGF01000013.1"/>
</dbReference>
<dbReference type="Pfam" id="PF19700">
    <property type="entry name" value="DUF6198"/>
    <property type="match status" value="1"/>
</dbReference>
<comment type="caution">
    <text evidence="2">The sequence shown here is derived from an EMBL/GenBank/DDBJ whole genome shotgun (WGS) entry which is preliminary data.</text>
</comment>
<dbReference type="InterPro" id="IPR038750">
    <property type="entry name" value="YczE/YyaS-like"/>
</dbReference>
<dbReference type="STRING" id="1423807.FD16_GL000449"/>
<keyword evidence="1" id="KW-0812">Transmembrane</keyword>
<organism evidence="2 3">
    <name type="scientific">Paucilactobacillus suebicus DSM 5007 = KCTC 3549</name>
    <dbReference type="NCBI Taxonomy" id="1423807"/>
    <lineage>
        <taxon>Bacteria</taxon>
        <taxon>Bacillati</taxon>
        <taxon>Bacillota</taxon>
        <taxon>Bacilli</taxon>
        <taxon>Lactobacillales</taxon>
        <taxon>Lactobacillaceae</taxon>
        <taxon>Paucilactobacillus</taxon>
    </lineage>
</organism>
<dbReference type="Proteomes" id="UP000051820">
    <property type="component" value="Unassembled WGS sequence"/>
</dbReference>
<evidence type="ECO:0000313" key="2">
    <source>
        <dbReference type="EMBL" id="KRM11908.1"/>
    </source>
</evidence>
<gene>
    <name evidence="2" type="ORF">FD16_GL000449</name>
</gene>
<feature type="transmembrane region" description="Helical" evidence="1">
    <location>
        <begin position="113"/>
        <end position="132"/>
    </location>
</feature>
<dbReference type="EMBL" id="AZGF01000013">
    <property type="protein sequence ID" value="KRM11908.1"/>
    <property type="molecule type" value="Genomic_DNA"/>
</dbReference>
<dbReference type="AlphaFoldDB" id="A0A0R1W7P0"/>
<dbReference type="PATRIC" id="fig|1423807.3.peg.456"/>
<accession>A0A0R1W7P0</accession>
<feature type="transmembrane region" description="Helical" evidence="1">
    <location>
        <begin position="12"/>
        <end position="35"/>
    </location>
</feature>